<dbReference type="PANTHER" id="PTHR31356">
    <property type="entry name" value="THYLAKOID LUMENAL 29 KDA PROTEIN, CHLOROPLASTIC-RELATED"/>
    <property type="match status" value="1"/>
</dbReference>
<dbReference type="Gene3D" id="1.10.420.10">
    <property type="entry name" value="Peroxidase, domain 2"/>
    <property type="match status" value="1"/>
</dbReference>
<dbReference type="InterPro" id="IPR044831">
    <property type="entry name" value="Ccp1-like"/>
</dbReference>
<keyword evidence="7" id="KW-0575">Peroxidase</keyword>
<dbReference type="InterPro" id="IPR019793">
    <property type="entry name" value="Peroxidases_heam-ligand_BS"/>
</dbReference>
<comment type="similarity">
    <text evidence="2">Belongs to the peroxidase family. Ascorbate peroxidase subfamily.</text>
</comment>
<feature type="domain" description="Plant heme peroxidase family profile" evidence="6">
    <location>
        <begin position="47"/>
        <end position="299"/>
    </location>
</feature>
<dbReference type="GO" id="GO:0034599">
    <property type="term" value="P:cellular response to oxidative stress"/>
    <property type="evidence" value="ECO:0007669"/>
    <property type="project" value="InterPro"/>
</dbReference>
<dbReference type="SUPFAM" id="SSF48113">
    <property type="entry name" value="Heme-dependent peroxidases"/>
    <property type="match status" value="1"/>
</dbReference>
<dbReference type="Proteomes" id="UP000195557">
    <property type="component" value="Unassembled WGS sequence"/>
</dbReference>
<evidence type="ECO:0000256" key="5">
    <source>
        <dbReference type="SAM" id="MobiDB-lite"/>
    </source>
</evidence>
<dbReference type="GO" id="GO:0042744">
    <property type="term" value="P:hydrogen peroxide catabolic process"/>
    <property type="evidence" value="ECO:0007669"/>
    <property type="project" value="TreeGrafter"/>
</dbReference>
<feature type="compositionally biased region" description="Basic residues" evidence="5">
    <location>
        <begin position="584"/>
        <end position="606"/>
    </location>
</feature>
<protein>
    <recommendedName>
        <fullName evidence="3">L-ascorbate peroxidase</fullName>
        <ecNumber evidence="3">1.11.1.11</ecNumber>
    </recommendedName>
</protein>
<dbReference type="EC" id="1.11.1.11" evidence="3"/>
<organism evidence="7">
    <name type="scientific">Ostreococcus tauri</name>
    <name type="common">Marine green alga</name>
    <dbReference type="NCBI Taxonomy" id="70448"/>
    <lineage>
        <taxon>Eukaryota</taxon>
        <taxon>Viridiplantae</taxon>
        <taxon>Chlorophyta</taxon>
        <taxon>Mamiellophyceae</taxon>
        <taxon>Mamiellales</taxon>
        <taxon>Bathycoccaceae</taxon>
        <taxon>Ostreococcus</taxon>
    </lineage>
</organism>
<dbReference type="CDD" id="cd00314">
    <property type="entry name" value="plant_peroxidase_like"/>
    <property type="match status" value="1"/>
</dbReference>
<dbReference type="Pfam" id="PF00141">
    <property type="entry name" value="peroxidase"/>
    <property type="match status" value="1"/>
</dbReference>
<name>A0A1Y5IDS9_OSTTA</name>
<dbReference type="PROSITE" id="PS50873">
    <property type="entry name" value="PEROXIDASE_4"/>
    <property type="match status" value="1"/>
</dbReference>
<dbReference type="PANTHER" id="PTHR31356:SF8">
    <property type="entry name" value="L-ASCORBATE PEROXIDASE 6-RELATED"/>
    <property type="match status" value="1"/>
</dbReference>
<sequence length="629" mass="69533">MRSGVTHWRASTASFERSRAYTTADEGAIRRAIRASLEREVPTSKCPAVLRLVFHDAGTHSASEKDGGMNGSVRYELNRPESFGLKRGLTPVKNAYDGLQGTAAEGKVSFSDMVACAGAYAVEITGGPSFLERVPIGRVDATSADPENRMPEQTLSGKDMREHFARSGIDTRDMVALAGAHTIGGKGFGDMYTFDNAYYVTLVADPWHKPNMTKDEASMAEHIGLPSDKYMREDAESMLWIKKYAEDQEAFFEDFVDAYIRLTKLGATFSTERAGARTSFIFRLRSRGGPTRRWERVKNSTCFISSRLSTLAADASSELNVLRHDGHSLRVDRAQVGVFEQTDEVRLGRLLQREHRGGLEPQVRLEVLRDFSHETLERKLANQQFRGLLVLSARSSIATKQYLGLACRCASETNYPPVRARDADVASKRSIIDAPDFTQCDRTRAVSVRLLHACTGDESSVSVAIHVTRGTHGTIRDLSHASRRRVRSRDAPPVVGADLRAALVASCFRGAFPPVLLRAVCFVRAMVEGAECGIAGRRGPHVLGVKVGTPSRRRAADAIAPHVQGASTRRRRDGRQRDDDGTRCRRARGLRSFHGRARTRTRRMSAHPRAAATYPRWRKNVTTSSTTSP</sequence>
<dbReference type="InterPro" id="IPR010255">
    <property type="entry name" value="Haem_peroxidase_sf"/>
</dbReference>
<dbReference type="Gene3D" id="1.10.520.10">
    <property type="match status" value="1"/>
</dbReference>
<dbReference type="PROSITE" id="PS00435">
    <property type="entry name" value="PEROXIDASE_1"/>
    <property type="match status" value="1"/>
</dbReference>
<dbReference type="PRINTS" id="PR00458">
    <property type="entry name" value="PEROXIDASE"/>
</dbReference>
<evidence type="ECO:0000256" key="2">
    <source>
        <dbReference type="ARBA" id="ARBA00006873"/>
    </source>
</evidence>
<gene>
    <name evidence="7" type="ORF">BE221DRAFT_72687</name>
</gene>
<dbReference type="EMBL" id="KZ155780">
    <property type="protein sequence ID" value="OUS46777.1"/>
    <property type="molecule type" value="Genomic_DNA"/>
</dbReference>
<evidence type="ECO:0000313" key="7">
    <source>
        <dbReference type="EMBL" id="OUS46777.1"/>
    </source>
</evidence>
<dbReference type="PRINTS" id="PR00459">
    <property type="entry name" value="ASPEROXIDASE"/>
</dbReference>
<dbReference type="AlphaFoldDB" id="A0A1Y5IDS9"/>
<reference evidence="7" key="1">
    <citation type="submission" date="2017-04" db="EMBL/GenBank/DDBJ databases">
        <title>Population genomics of picophytoplankton unveils novel chromosome hypervariability.</title>
        <authorList>
            <consortium name="DOE Joint Genome Institute"/>
            <person name="Blanc-Mathieu R."/>
            <person name="Krasovec M."/>
            <person name="Hebrard M."/>
            <person name="Yau S."/>
            <person name="Desgranges E."/>
            <person name="Martin J."/>
            <person name="Schackwitz W."/>
            <person name="Kuo A."/>
            <person name="Salin G."/>
            <person name="Donnadieu C."/>
            <person name="Desdevises Y."/>
            <person name="Sanchez-Ferandin S."/>
            <person name="Moreau H."/>
            <person name="Rivals E."/>
            <person name="Grigoriev I.V."/>
            <person name="Grimsley N."/>
            <person name="Eyre-Walker A."/>
            <person name="Piganeau G."/>
        </authorList>
    </citation>
    <scope>NUCLEOTIDE SEQUENCE [LARGE SCALE GENOMIC DNA]</scope>
    <source>
        <strain evidence="7">RCC 1115</strain>
    </source>
</reference>
<keyword evidence="4" id="KW-0560">Oxidoreductase</keyword>
<evidence type="ECO:0000259" key="6">
    <source>
        <dbReference type="PROSITE" id="PS50873"/>
    </source>
</evidence>
<dbReference type="InterPro" id="IPR002207">
    <property type="entry name" value="Peroxidase_I"/>
</dbReference>
<proteinExistence type="inferred from homology"/>
<evidence type="ECO:0000256" key="3">
    <source>
        <dbReference type="ARBA" id="ARBA00012940"/>
    </source>
</evidence>
<evidence type="ECO:0000256" key="4">
    <source>
        <dbReference type="ARBA" id="ARBA00023002"/>
    </source>
</evidence>
<dbReference type="GO" id="GO:0016688">
    <property type="term" value="F:L-ascorbate peroxidase activity"/>
    <property type="evidence" value="ECO:0007669"/>
    <property type="project" value="UniProtKB-EC"/>
</dbReference>
<evidence type="ECO:0000256" key="1">
    <source>
        <dbReference type="ARBA" id="ARBA00001970"/>
    </source>
</evidence>
<dbReference type="GO" id="GO:0020037">
    <property type="term" value="F:heme binding"/>
    <property type="evidence" value="ECO:0007669"/>
    <property type="project" value="InterPro"/>
</dbReference>
<accession>A0A1Y5IDS9</accession>
<dbReference type="GO" id="GO:0000302">
    <property type="term" value="P:response to reactive oxygen species"/>
    <property type="evidence" value="ECO:0007669"/>
    <property type="project" value="TreeGrafter"/>
</dbReference>
<feature type="compositionally biased region" description="Polar residues" evidence="5">
    <location>
        <begin position="620"/>
        <end position="629"/>
    </location>
</feature>
<feature type="region of interest" description="Disordered" evidence="5">
    <location>
        <begin position="552"/>
        <end position="629"/>
    </location>
</feature>
<dbReference type="eggNOG" id="ENOG502QU9K">
    <property type="taxonomic scope" value="Eukaryota"/>
</dbReference>
<dbReference type="InterPro" id="IPR002016">
    <property type="entry name" value="Haem_peroxidase"/>
</dbReference>
<comment type="cofactor">
    <cofactor evidence="1">
        <name>heme b</name>
        <dbReference type="ChEBI" id="CHEBI:60344"/>
    </cofactor>
</comment>